<keyword evidence="2" id="KW-0645">Protease</keyword>
<dbReference type="PANTHER" id="PTHR11532:SF62">
    <property type="entry name" value="CARBOXYPEPTIDASE D"/>
    <property type="match status" value="1"/>
</dbReference>
<dbReference type="GO" id="GO:0016485">
    <property type="term" value="P:protein processing"/>
    <property type="evidence" value="ECO:0007669"/>
    <property type="project" value="TreeGrafter"/>
</dbReference>
<organism evidence="2">
    <name type="scientific">Megaviridae environmental sample</name>
    <dbReference type="NCBI Taxonomy" id="1737588"/>
    <lineage>
        <taxon>Viruses</taxon>
        <taxon>Varidnaviria</taxon>
        <taxon>Bamfordvirae</taxon>
        <taxon>Nucleocytoviricota</taxon>
        <taxon>Megaviricetes</taxon>
        <taxon>Imitervirales</taxon>
        <taxon>Mimiviridae</taxon>
        <taxon>environmental samples</taxon>
    </lineage>
</organism>
<dbReference type="EMBL" id="MN448277">
    <property type="protein sequence ID" value="QFG74071.1"/>
    <property type="molecule type" value="Genomic_DNA"/>
</dbReference>
<accession>A0A5J6VKW9</accession>
<dbReference type="Gene3D" id="3.40.630.10">
    <property type="entry name" value="Zn peptidases"/>
    <property type="match status" value="1"/>
</dbReference>
<protein>
    <submittedName>
        <fullName evidence="2">Zinc carboxypeptidase</fullName>
    </submittedName>
</protein>
<proteinExistence type="predicted"/>
<dbReference type="SUPFAM" id="SSF53187">
    <property type="entry name" value="Zn-dependent exopeptidases"/>
    <property type="match status" value="1"/>
</dbReference>
<reference evidence="2" key="1">
    <citation type="journal article" date="2019" name="Philos. Trans. R. Soc. Lond., B, Biol. Sci.">
        <title>Targeted metagenomic recovery of four divergent viruses reveals shared and distinctive characteristics of giant viruses of marine eukaryotes.</title>
        <authorList>
            <person name="Needham D.M."/>
            <person name="Poirier C."/>
            <person name="Hehenberger E."/>
            <person name="Jimenez V."/>
            <person name="Swalwell J.E."/>
            <person name="Santoro A.E."/>
            <person name="Worden A.Z."/>
        </authorList>
    </citation>
    <scope>NUCLEOTIDE SEQUENCE</scope>
    <source>
        <strain evidence="2">OPacV-662</strain>
    </source>
</reference>
<dbReference type="GO" id="GO:0004181">
    <property type="term" value="F:metallocarboxypeptidase activity"/>
    <property type="evidence" value="ECO:0007669"/>
    <property type="project" value="InterPro"/>
</dbReference>
<dbReference type="InterPro" id="IPR000834">
    <property type="entry name" value="Peptidase_M14"/>
</dbReference>
<keyword evidence="2" id="KW-0378">Hydrolase</keyword>
<name>A0A5J6VKW9_9VIRU</name>
<dbReference type="PROSITE" id="PS52035">
    <property type="entry name" value="PEPTIDASE_M14"/>
    <property type="match status" value="1"/>
</dbReference>
<dbReference type="InterPro" id="IPR050753">
    <property type="entry name" value="Peptidase_M14_domain"/>
</dbReference>
<dbReference type="GO" id="GO:0006518">
    <property type="term" value="P:peptide metabolic process"/>
    <property type="evidence" value="ECO:0007669"/>
    <property type="project" value="TreeGrafter"/>
</dbReference>
<dbReference type="GO" id="GO:0005615">
    <property type="term" value="C:extracellular space"/>
    <property type="evidence" value="ECO:0007669"/>
    <property type="project" value="TreeGrafter"/>
</dbReference>
<dbReference type="GO" id="GO:0008270">
    <property type="term" value="F:zinc ion binding"/>
    <property type="evidence" value="ECO:0007669"/>
    <property type="project" value="InterPro"/>
</dbReference>
<keyword evidence="2" id="KW-0121">Carboxypeptidase</keyword>
<dbReference type="PANTHER" id="PTHR11532">
    <property type="entry name" value="PROTEASE M14 CARBOXYPEPTIDASE"/>
    <property type="match status" value="1"/>
</dbReference>
<dbReference type="Pfam" id="PF00246">
    <property type="entry name" value="Peptidase_M14"/>
    <property type="match status" value="1"/>
</dbReference>
<sequence length="293" mass="34601">MKLKSILSNEKVKQFILFIVILKVWRIQTKNKQVILDTHDKMYNTPIFVKRNIGANIIAFEHITHKDENTIIYMANMHGDETVGRILMKNLLDFFRDTPDHEIMKRLNVIIIPTLNPKKSFIQRRTSNNTDMNRDFCHNKQKGSCPETDACMKYLIKLNNTYNIKYAINFHGGALCASYPLDAHPQKHNKYSKCKDDNFLRKMAQLYADNHPTMRNHHNNGITNGAEWYHCDNTLQDWMYKDLKIPNITLEVSRMKNPFLITSLSKEEQYWNDNKQSLLKSLEVFIDKRKYIT</sequence>
<evidence type="ECO:0000313" key="2">
    <source>
        <dbReference type="EMBL" id="QFG74071.1"/>
    </source>
</evidence>
<evidence type="ECO:0000259" key="1">
    <source>
        <dbReference type="PROSITE" id="PS52035"/>
    </source>
</evidence>
<feature type="domain" description="Peptidase M14" evidence="1">
    <location>
        <begin position="18"/>
        <end position="285"/>
    </location>
</feature>